<dbReference type="RefSeq" id="WP_035668680.1">
    <property type="nucleotide sequence ID" value="NZ_BAUV01000095.1"/>
</dbReference>
<keyword evidence="2" id="KW-1185">Reference proteome</keyword>
<dbReference type="AlphaFoldDB" id="W4QZS8"/>
<reference evidence="1 2" key="1">
    <citation type="journal article" date="2014" name="Genome Announc.">
        <title>Draft Genome Sequences of Three Alkaliphilic Bacillus Strains, Bacillus wakoensis JCM 9140T, Bacillus akibai JCM 9157T, and Bacillus hemicellulosilyticus JCM 9152T.</title>
        <authorList>
            <person name="Yuki M."/>
            <person name="Oshima K."/>
            <person name="Suda W."/>
            <person name="Oshida Y."/>
            <person name="Kitamura K."/>
            <person name="Iida T."/>
            <person name="Hattori M."/>
            <person name="Ohkuma M."/>
        </authorList>
    </citation>
    <scope>NUCLEOTIDE SEQUENCE [LARGE SCALE GENOMIC DNA]</scope>
    <source>
        <strain evidence="1 2">JCM 9157</strain>
    </source>
</reference>
<protein>
    <submittedName>
        <fullName evidence="1">Uncharacterized protein</fullName>
    </submittedName>
</protein>
<evidence type="ECO:0000313" key="2">
    <source>
        <dbReference type="Proteomes" id="UP000018896"/>
    </source>
</evidence>
<dbReference type="OrthoDB" id="2678570at2"/>
<organism evidence="1 2">
    <name type="scientific">Halalkalibacter akibai (strain ATCC 43226 / DSM 21942 / CIP 109018 / JCM 9157 / 1139)</name>
    <name type="common">Bacillus akibai</name>
    <dbReference type="NCBI Taxonomy" id="1236973"/>
    <lineage>
        <taxon>Bacteria</taxon>
        <taxon>Bacillati</taxon>
        <taxon>Bacillota</taxon>
        <taxon>Bacilli</taxon>
        <taxon>Bacillales</taxon>
        <taxon>Bacillaceae</taxon>
        <taxon>Halalkalibacter</taxon>
    </lineage>
</organism>
<name>W4QZS8_HALA3</name>
<sequence>MNNKIVELMNEDLTIKEELTQLTFTKNFRSHTAEEWYVFLPNFKDPKTGGAAGKVIIHYDLLGNRDVYINTTVIFDDPELYLEKHHSLVYAITDELVNRLVGYADTLVAVHAGANSYEAEYIR</sequence>
<accession>W4QZS8</accession>
<dbReference type="eggNOG" id="ENOG5031U4B">
    <property type="taxonomic scope" value="Bacteria"/>
</dbReference>
<dbReference type="Proteomes" id="UP000018896">
    <property type="component" value="Unassembled WGS sequence"/>
</dbReference>
<evidence type="ECO:0000313" key="1">
    <source>
        <dbReference type="EMBL" id="GAE37635.1"/>
    </source>
</evidence>
<dbReference type="EMBL" id="BAUV01000095">
    <property type="protein sequence ID" value="GAE37635.1"/>
    <property type="molecule type" value="Genomic_DNA"/>
</dbReference>
<comment type="caution">
    <text evidence="1">The sequence shown here is derived from an EMBL/GenBank/DDBJ whole genome shotgun (WGS) entry which is preliminary data.</text>
</comment>
<gene>
    <name evidence="1" type="ORF">JCM9157_4952</name>
</gene>
<proteinExistence type="predicted"/>